<name>A0A1G6G133_BACOV</name>
<evidence type="ECO:0000313" key="5">
    <source>
        <dbReference type="Proteomes" id="UP000181870"/>
    </source>
</evidence>
<dbReference type="SMART" id="SM00710">
    <property type="entry name" value="PbH1"/>
    <property type="match status" value="8"/>
</dbReference>
<dbReference type="Pfam" id="PF14592">
    <property type="entry name" value="Chondroitinas_B"/>
    <property type="match status" value="1"/>
</dbReference>
<evidence type="ECO:0000256" key="1">
    <source>
        <dbReference type="SAM" id="SignalP"/>
    </source>
</evidence>
<feature type="domain" description="DUF4957" evidence="2">
    <location>
        <begin position="470"/>
        <end position="595"/>
    </location>
</feature>
<proteinExistence type="predicted"/>
<dbReference type="Pfam" id="PF16318">
    <property type="entry name" value="DUF4957"/>
    <property type="match status" value="1"/>
</dbReference>
<accession>A0A1G6G133</accession>
<feature type="signal peptide" evidence="1">
    <location>
        <begin position="1"/>
        <end position="24"/>
    </location>
</feature>
<keyword evidence="3" id="KW-0456">Lyase</keyword>
<dbReference type="SUPFAM" id="SSF51126">
    <property type="entry name" value="Pectin lyase-like"/>
    <property type="match status" value="2"/>
</dbReference>
<dbReference type="SMR" id="A0A1G6G133"/>
<dbReference type="EMBL" id="FNDO01000003">
    <property type="protein sequence ID" value="SDH23634.1"/>
    <property type="molecule type" value="Genomic_DNA"/>
</dbReference>
<dbReference type="InterPro" id="IPR032530">
    <property type="entry name" value="DUF4957"/>
</dbReference>
<dbReference type="Proteomes" id="UP000183670">
    <property type="component" value="Unassembled WGS sequence"/>
</dbReference>
<evidence type="ECO:0000313" key="3">
    <source>
        <dbReference type="EMBL" id="SDB75513.1"/>
    </source>
</evidence>
<dbReference type="Proteomes" id="UP000181870">
    <property type="component" value="Unassembled WGS sequence"/>
</dbReference>
<dbReference type="InterPro" id="IPR011050">
    <property type="entry name" value="Pectin_lyase_fold/virulence"/>
</dbReference>
<evidence type="ECO:0000259" key="2">
    <source>
        <dbReference type="Pfam" id="PF16318"/>
    </source>
</evidence>
<dbReference type="EMBL" id="FMYE01000002">
    <property type="protein sequence ID" value="SDB75513.1"/>
    <property type="molecule type" value="Genomic_DNA"/>
</dbReference>
<dbReference type="InterPro" id="IPR039513">
    <property type="entry name" value="PL-6"/>
</dbReference>
<feature type="chain" id="PRO_5010470407" evidence="1">
    <location>
        <begin position="25"/>
        <end position="758"/>
    </location>
</feature>
<protein>
    <submittedName>
        <fullName evidence="3">Poly(Beta-D-mannuronate) lyase</fullName>
    </submittedName>
</protein>
<reference evidence="5 6" key="1">
    <citation type="submission" date="2016-10" db="EMBL/GenBank/DDBJ databases">
        <authorList>
            <person name="de Groot N.N."/>
        </authorList>
    </citation>
    <scope>NUCLEOTIDE SEQUENCE [LARGE SCALE GENOMIC DNA]</scope>
    <source>
        <strain evidence="3 6">NLAE-zl-C500</strain>
        <strain evidence="4 5">NLAE-zl-C57</strain>
    </source>
</reference>
<evidence type="ECO:0000313" key="4">
    <source>
        <dbReference type="EMBL" id="SDH23634.1"/>
    </source>
</evidence>
<dbReference type="InterPro" id="IPR006626">
    <property type="entry name" value="PbH1"/>
</dbReference>
<dbReference type="RefSeq" id="WP_074556595.1">
    <property type="nucleotide sequence ID" value="NZ_FMYE01000002.1"/>
</dbReference>
<dbReference type="GO" id="GO:0016829">
    <property type="term" value="F:lyase activity"/>
    <property type="evidence" value="ECO:0007669"/>
    <property type="project" value="UniProtKB-KW"/>
</dbReference>
<sequence length="758" mass="83262">MMTRKIHKAIIASLLIGLPFTSFAKRYDVTLPEVASCLKTAQPGDQIYIKDGQYKDMQLKWTGKGTEKAPIKIEALNPGKVKIEGGSTLRIAGEWMSVGGLHFTDGYAPKGSVIEFRNGQELANHCRLTNCVIDGFNPSRRDQAYSYILLYGRHNRVDHCSLTGKLNLGVTLIVILNDERCLENHHQIDHNYFGERPVYGSNGAETMRVGTSQQAYSSSNTIIENNLFERCSGEVEVISIKSSDNVIRNNILLECEGVVALRHGDRNTVNNNLFIGNGLRNTGGIRVVNAGHQIYDNTLVGLAGTRFFSALGVMDAVPNSLPNRYCQVVDVKMYRNTFVDCTNIEFGTGKDMERTLAPDNVSFTDNIIINKELSQPYIAVDDVSGIQFKGNKVQLAKNYSAPGFTTEKLKAPQLPDQAAIRKDKGASWFENRVAQPSAKTHKEYNAAPGTDLSEIIRSAEPGGIIVLAKGTYPIQSAMFIDKPLTIRAANAANKPLVRFNGEKPDNMVTIADGGELIIENIAFDGVLEPGKALAKAGISTAIDMIQPYTLTVDGCEFQNFGEGGFFAIKGTKATFAKSVTIKNCFFRDLSGDAINYAAEKDDIGRYNADDMLIENCSFYRLLGLPINIYRGGSDESTAGPYITIRHCNFADCCNKERGSVMRLIGPQVLTVENCNFDNSGRGGATIRLDEATWEKVRIANCNLWNSGRMVTTTSQAIQGKMYNIRPAYINADAYNYTPVPGSELEKLSIGLKKNSLPQ</sequence>
<dbReference type="CDD" id="cd14251">
    <property type="entry name" value="PL-6"/>
    <property type="match status" value="1"/>
</dbReference>
<dbReference type="InterPro" id="IPR012334">
    <property type="entry name" value="Pectin_lyas_fold"/>
</dbReference>
<gene>
    <name evidence="3" type="ORF">SAMN05192581_1002137</name>
    <name evidence="4" type="ORF">SAMN05192582_100345</name>
</gene>
<organism evidence="3 6">
    <name type="scientific">Bacteroides ovatus</name>
    <dbReference type="NCBI Taxonomy" id="28116"/>
    <lineage>
        <taxon>Bacteria</taxon>
        <taxon>Pseudomonadati</taxon>
        <taxon>Bacteroidota</taxon>
        <taxon>Bacteroidia</taxon>
        <taxon>Bacteroidales</taxon>
        <taxon>Bacteroidaceae</taxon>
        <taxon>Bacteroides</taxon>
    </lineage>
</organism>
<dbReference type="AlphaFoldDB" id="A0A1G6G133"/>
<keyword evidence="1" id="KW-0732">Signal</keyword>
<dbReference type="Gene3D" id="2.160.20.10">
    <property type="entry name" value="Single-stranded right-handed beta-helix, Pectin lyase-like"/>
    <property type="match status" value="2"/>
</dbReference>
<evidence type="ECO:0000313" key="6">
    <source>
        <dbReference type="Proteomes" id="UP000183670"/>
    </source>
</evidence>